<feature type="domain" description="N-acetyltransferase" evidence="1">
    <location>
        <begin position="10"/>
        <end position="96"/>
    </location>
</feature>
<comment type="caution">
    <text evidence="2">The sequence shown here is derived from an EMBL/GenBank/DDBJ whole genome shotgun (WGS) entry which is preliminary data.</text>
</comment>
<reference evidence="2 3" key="1">
    <citation type="submission" date="2020-08" db="EMBL/GenBank/DDBJ databases">
        <title>Functional genomics of gut bacteria from endangered species of beetles.</title>
        <authorList>
            <person name="Carlos-Shanley C."/>
        </authorList>
    </citation>
    <scope>NUCLEOTIDE SEQUENCE [LARGE SCALE GENOMIC DNA]</scope>
    <source>
        <strain evidence="2 3">S00239</strain>
    </source>
</reference>
<dbReference type="EMBL" id="JACHLP010000001">
    <property type="protein sequence ID" value="MBB4841805.1"/>
    <property type="molecule type" value="Genomic_DNA"/>
</dbReference>
<dbReference type="AlphaFoldDB" id="A0A840L5I9"/>
<evidence type="ECO:0000259" key="1">
    <source>
        <dbReference type="PROSITE" id="PS51729"/>
    </source>
</evidence>
<dbReference type="PROSITE" id="PS51729">
    <property type="entry name" value="GNAT_YJDJ"/>
    <property type="match status" value="1"/>
</dbReference>
<dbReference type="Gene3D" id="1.20.58.320">
    <property type="entry name" value="TPR-like"/>
    <property type="match status" value="1"/>
</dbReference>
<keyword evidence="3" id="KW-1185">Reference proteome</keyword>
<organism evidence="2 3">
    <name type="scientific">Roseateles oligotrophus</name>
    <dbReference type="NCBI Taxonomy" id="1769250"/>
    <lineage>
        <taxon>Bacteria</taxon>
        <taxon>Pseudomonadati</taxon>
        <taxon>Pseudomonadota</taxon>
        <taxon>Betaproteobacteria</taxon>
        <taxon>Burkholderiales</taxon>
        <taxon>Sphaerotilaceae</taxon>
        <taxon>Roseateles</taxon>
    </lineage>
</organism>
<dbReference type="RefSeq" id="WP_184295459.1">
    <property type="nucleotide sequence ID" value="NZ_JACHLP010000001.1"/>
</dbReference>
<accession>A0A840L5I9</accession>
<sequence>MTEPQIKHSSTPQGQGRFHARVDGHPIELDYLLRGDVIDFHHTGVDPALQGRGLAAKLVEHGLQWLAGQDGLQLRASCSYVAAYLQRQPRWQRLSLPRAAQQVLNYWFGPLGSAEEGQIRSLWFTKSAATDAEIGERFGALINTTLAGGLQDWRLSPLGRLARILLLDQFTRNHFRGQAQSFAGDPQALSEALDLLARPQDLARLSPLQQWFVLMPLEHAEDADLQARCVQAFEALAGLDPRLAGALDYARRHQAVIARFGRFPHRNTILGRPSTAEETSFLAEPNSSF</sequence>
<dbReference type="PANTHER" id="PTHR31435">
    <property type="entry name" value="PROTEIN NATD1"/>
    <property type="match status" value="1"/>
</dbReference>
<dbReference type="Proteomes" id="UP000562027">
    <property type="component" value="Unassembled WGS sequence"/>
</dbReference>
<evidence type="ECO:0000313" key="3">
    <source>
        <dbReference type="Proteomes" id="UP000562027"/>
    </source>
</evidence>
<protein>
    <submittedName>
        <fullName evidence="2">Uncharacterized protein (DUF924 family)</fullName>
    </submittedName>
</protein>
<dbReference type="Pfam" id="PF14542">
    <property type="entry name" value="Acetyltransf_CG"/>
    <property type="match status" value="1"/>
</dbReference>
<gene>
    <name evidence="2" type="ORF">HNP55_000300</name>
</gene>
<dbReference type="Gene3D" id="1.25.40.10">
    <property type="entry name" value="Tetratricopeptide repeat domain"/>
    <property type="match status" value="1"/>
</dbReference>
<dbReference type="Pfam" id="PF06041">
    <property type="entry name" value="DUF924"/>
    <property type="match status" value="1"/>
</dbReference>
<dbReference type="Gene3D" id="3.40.630.30">
    <property type="match status" value="1"/>
</dbReference>
<dbReference type="SUPFAM" id="SSF55729">
    <property type="entry name" value="Acyl-CoA N-acyltransferases (Nat)"/>
    <property type="match status" value="1"/>
</dbReference>
<dbReference type="InterPro" id="IPR010323">
    <property type="entry name" value="DUF924"/>
</dbReference>
<dbReference type="InterPro" id="IPR016181">
    <property type="entry name" value="Acyl_CoA_acyltransferase"/>
</dbReference>
<dbReference type="PANTHER" id="PTHR31435:SF9">
    <property type="entry name" value="PROTEIN NATD1"/>
    <property type="match status" value="1"/>
</dbReference>
<dbReference type="InterPro" id="IPR011990">
    <property type="entry name" value="TPR-like_helical_dom_sf"/>
</dbReference>
<name>A0A840L5I9_9BURK</name>
<dbReference type="InterPro" id="IPR045057">
    <property type="entry name" value="Gcn5-rel_NAT"/>
</dbReference>
<dbReference type="InterPro" id="IPR031165">
    <property type="entry name" value="GNAT_YJDJ"/>
</dbReference>
<evidence type="ECO:0000313" key="2">
    <source>
        <dbReference type="EMBL" id="MBB4841805.1"/>
    </source>
</evidence>
<dbReference type="SUPFAM" id="SSF48452">
    <property type="entry name" value="TPR-like"/>
    <property type="match status" value="1"/>
</dbReference>
<proteinExistence type="predicted"/>